<reference evidence="2" key="1">
    <citation type="journal article" date="2022" name="bioRxiv">
        <title>Sequencing and chromosome-scale assembly of the giantPleurodeles waltlgenome.</title>
        <authorList>
            <person name="Brown T."/>
            <person name="Elewa A."/>
            <person name="Iarovenko S."/>
            <person name="Subramanian E."/>
            <person name="Araus A.J."/>
            <person name="Petzold A."/>
            <person name="Susuki M."/>
            <person name="Suzuki K.-i.T."/>
            <person name="Hayashi T."/>
            <person name="Toyoda A."/>
            <person name="Oliveira C."/>
            <person name="Osipova E."/>
            <person name="Leigh N.D."/>
            <person name="Simon A."/>
            <person name="Yun M.H."/>
        </authorList>
    </citation>
    <scope>NUCLEOTIDE SEQUENCE</scope>
    <source>
        <strain evidence="2">20211129_DDA</strain>
        <tissue evidence="2">Liver</tissue>
    </source>
</reference>
<sequence>SKYDTHPGQGVSTAGSKVPTHTSSRVWVPKNGPSDIAMNEPPEPGGHFHKADLLCLPQPPPAAVTVEGTSTATAPDPSTAPPAGQPTAMVTTWPHTSSAGTQTTPAAAIDPAAFGQMQRKLDRVLKKMSQLQQE</sequence>
<dbReference type="EMBL" id="JANPWB010000010">
    <property type="protein sequence ID" value="KAJ1146739.1"/>
    <property type="molecule type" value="Genomic_DNA"/>
</dbReference>
<name>A0AAV7R3G4_PLEWA</name>
<accession>A0AAV7R3G4</accession>
<feature type="non-terminal residue" evidence="2">
    <location>
        <position position="1"/>
    </location>
</feature>
<feature type="compositionally biased region" description="Polar residues" evidence="1">
    <location>
        <begin position="88"/>
        <end position="103"/>
    </location>
</feature>
<protein>
    <submittedName>
        <fullName evidence="2">Uncharacterized protein</fullName>
    </submittedName>
</protein>
<feature type="compositionally biased region" description="Polar residues" evidence="1">
    <location>
        <begin position="10"/>
        <end position="25"/>
    </location>
</feature>
<organism evidence="2 3">
    <name type="scientific">Pleurodeles waltl</name>
    <name type="common">Iberian ribbed newt</name>
    <dbReference type="NCBI Taxonomy" id="8319"/>
    <lineage>
        <taxon>Eukaryota</taxon>
        <taxon>Metazoa</taxon>
        <taxon>Chordata</taxon>
        <taxon>Craniata</taxon>
        <taxon>Vertebrata</taxon>
        <taxon>Euteleostomi</taxon>
        <taxon>Amphibia</taxon>
        <taxon>Batrachia</taxon>
        <taxon>Caudata</taxon>
        <taxon>Salamandroidea</taxon>
        <taxon>Salamandridae</taxon>
        <taxon>Pleurodelinae</taxon>
        <taxon>Pleurodeles</taxon>
    </lineage>
</organism>
<gene>
    <name evidence="2" type="ORF">NDU88_013000</name>
</gene>
<dbReference type="Proteomes" id="UP001066276">
    <property type="component" value="Chromosome 6"/>
</dbReference>
<evidence type="ECO:0000313" key="2">
    <source>
        <dbReference type="EMBL" id="KAJ1146739.1"/>
    </source>
</evidence>
<evidence type="ECO:0000313" key="3">
    <source>
        <dbReference type="Proteomes" id="UP001066276"/>
    </source>
</evidence>
<comment type="caution">
    <text evidence="2">The sequence shown here is derived from an EMBL/GenBank/DDBJ whole genome shotgun (WGS) entry which is preliminary data.</text>
</comment>
<feature type="non-terminal residue" evidence="2">
    <location>
        <position position="134"/>
    </location>
</feature>
<evidence type="ECO:0000256" key="1">
    <source>
        <dbReference type="SAM" id="MobiDB-lite"/>
    </source>
</evidence>
<keyword evidence="3" id="KW-1185">Reference proteome</keyword>
<dbReference type="AlphaFoldDB" id="A0AAV7R3G4"/>
<feature type="region of interest" description="Disordered" evidence="1">
    <location>
        <begin position="1"/>
        <end position="103"/>
    </location>
</feature>
<proteinExistence type="predicted"/>